<proteinExistence type="predicted"/>
<evidence type="ECO:0000313" key="1">
    <source>
        <dbReference type="EMBL" id="GFT72242.1"/>
    </source>
</evidence>
<gene>
    <name evidence="1" type="ORF">NPIL_281831</name>
</gene>
<reference evidence="1" key="1">
    <citation type="submission" date="2020-08" db="EMBL/GenBank/DDBJ databases">
        <title>Multicomponent nature underlies the extraordinary mechanical properties of spider dragline silk.</title>
        <authorList>
            <person name="Kono N."/>
            <person name="Nakamura H."/>
            <person name="Mori M."/>
            <person name="Yoshida Y."/>
            <person name="Ohtoshi R."/>
            <person name="Malay A.D."/>
            <person name="Moran D.A.P."/>
            <person name="Tomita M."/>
            <person name="Numata K."/>
            <person name="Arakawa K."/>
        </authorList>
    </citation>
    <scope>NUCLEOTIDE SEQUENCE</scope>
</reference>
<dbReference type="AlphaFoldDB" id="A0A8X6PMD4"/>
<accession>A0A8X6PMD4</accession>
<organism evidence="1 2">
    <name type="scientific">Nephila pilipes</name>
    <name type="common">Giant wood spider</name>
    <name type="synonym">Nephila maculata</name>
    <dbReference type="NCBI Taxonomy" id="299642"/>
    <lineage>
        <taxon>Eukaryota</taxon>
        <taxon>Metazoa</taxon>
        <taxon>Ecdysozoa</taxon>
        <taxon>Arthropoda</taxon>
        <taxon>Chelicerata</taxon>
        <taxon>Arachnida</taxon>
        <taxon>Araneae</taxon>
        <taxon>Araneomorphae</taxon>
        <taxon>Entelegynae</taxon>
        <taxon>Araneoidea</taxon>
        <taxon>Nephilidae</taxon>
        <taxon>Nephila</taxon>
    </lineage>
</organism>
<feature type="non-terminal residue" evidence="1">
    <location>
        <position position="1"/>
    </location>
</feature>
<dbReference type="EMBL" id="BMAW01116810">
    <property type="protein sequence ID" value="GFT72242.1"/>
    <property type="molecule type" value="Genomic_DNA"/>
</dbReference>
<keyword evidence="2" id="KW-1185">Reference proteome</keyword>
<comment type="caution">
    <text evidence="1">The sequence shown here is derived from an EMBL/GenBank/DDBJ whole genome shotgun (WGS) entry which is preliminary data.</text>
</comment>
<dbReference type="Proteomes" id="UP000887013">
    <property type="component" value="Unassembled WGS sequence"/>
</dbReference>
<protein>
    <submittedName>
        <fullName evidence="1">Uncharacterized protein</fullName>
    </submittedName>
</protein>
<name>A0A8X6PMD4_NEPPI</name>
<sequence length="74" mass="8360">PRKALKSRKRLRAFSPKQRCGFNDIRIGINESGNADGFERAILTTRLSLHLDLNGRLDGNKAIYDILMLTTHPP</sequence>
<evidence type="ECO:0000313" key="2">
    <source>
        <dbReference type="Proteomes" id="UP000887013"/>
    </source>
</evidence>